<protein>
    <submittedName>
        <fullName evidence="2">Lactoylglutathione lyase</fullName>
    </submittedName>
</protein>
<keyword evidence="2" id="KW-0456">Lyase</keyword>
<dbReference type="EMBL" id="FNFI01000007">
    <property type="protein sequence ID" value="SDK31034.1"/>
    <property type="molecule type" value="Genomic_DNA"/>
</dbReference>
<evidence type="ECO:0000313" key="2">
    <source>
        <dbReference type="EMBL" id="SDK31034.1"/>
    </source>
</evidence>
<dbReference type="InterPro" id="IPR029068">
    <property type="entry name" value="Glyas_Bleomycin-R_OHBP_Dase"/>
</dbReference>
<dbReference type="PANTHER" id="PTHR36437:SF2">
    <property type="entry name" value="GLYOXALASE_BLEOMYCIN RESISTANCE PROTEIN_DIOXYGENASE"/>
    <property type="match status" value="1"/>
</dbReference>
<name>A0A1G9AVX1_9STAP</name>
<dbReference type="Pfam" id="PF00903">
    <property type="entry name" value="Glyoxalase"/>
    <property type="match status" value="1"/>
</dbReference>
<evidence type="ECO:0000313" key="3">
    <source>
        <dbReference type="Proteomes" id="UP000242700"/>
    </source>
</evidence>
<dbReference type="AlphaFoldDB" id="A0A1G9AVX1"/>
<dbReference type="GO" id="GO:0016829">
    <property type="term" value="F:lyase activity"/>
    <property type="evidence" value="ECO:0007669"/>
    <property type="project" value="UniProtKB-KW"/>
</dbReference>
<reference evidence="3" key="1">
    <citation type="submission" date="2016-10" db="EMBL/GenBank/DDBJ databases">
        <authorList>
            <person name="Varghese N."/>
            <person name="Submissions S."/>
        </authorList>
    </citation>
    <scope>NUCLEOTIDE SEQUENCE [LARGE SCALE GENOMIC DNA]</scope>
    <source>
        <strain evidence="3">CGMCC 1.8911</strain>
    </source>
</reference>
<proteinExistence type="predicted"/>
<dbReference type="OrthoDB" id="9803079at2"/>
<dbReference type="InterPro" id="IPR004360">
    <property type="entry name" value="Glyas_Fos-R_dOase_dom"/>
</dbReference>
<feature type="domain" description="VOC" evidence="1">
    <location>
        <begin position="4"/>
        <end position="125"/>
    </location>
</feature>
<accession>A0A1G9AVX1</accession>
<dbReference type="InterPro" id="IPR037523">
    <property type="entry name" value="VOC_core"/>
</dbReference>
<dbReference type="Proteomes" id="UP000242700">
    <property type="component" value="Unassembled WGS sequence"/>
</dbReference>
<gene>
    <name evidence="2" type="ORF">SAMN05216187_1073</name>
</gene>
<dbReference type="STRING" id="586411.SAMN05216187_1073"/>
<dbReference type="PANTHER" id="PTHR36437">
    <property type="entry name" value="GLYOXALASE/BLEOMYCIN RESISTANCE PROTEIN/DIOXYGENASE"/>
    <property type="match status" value="1"/>
</dbReference>
<sequence>MIKKLMNVMLYVEDIDQAVDFWTNRLGFTVKNELDLMENFKGFEIAPEVASETTLVLFPLAFIEKYSPEVSRETPSLMFEVENIEETYVAFKNKGVHVGELVEIPDMKTFNFHDGQDNYFAVSEAVE</sequence>
<dbReference type="Gene3D" id="3.10.180.10">
    <property type="entry name" value="2,3-Dihydroxybiphenyl 1,2-Dioxygenase, domain 1"/>
    <property type="match status" value="1"/>
</dbReference>
<dbReference type="PROSITE" id="PS51819">
    <property type="entry name" value="VOC"/>
    <property type="match status" value="1"/>
</dbReference>
<evidence type="ECO:0000259" key="1">
    <source>
        <dbReference type="PROSITE" id="PS51819"/>
    </source>
</evidence>
<dbReference type="RefSeq" id="WP_092597826.1">
    <property type="nucleotide sequence ID" value="NZ_FNFI01000007.1"/>
</dbReference>
<organism evidence="2 3">
    <name type="scientific">Jeotgalicoccus aerolatus</name>
    <dbReference type="NCBI Taxonomy" id="709510"/>
    <lineage>
        <taxon>Bacteria</taxon>
        <taxon>Bacillati</taxon>
        <taxon>Bacillota</taxon>
        <taxon>Bacilli</taxon>
        <taxon>Bacillales</taxon>
        <taxon>Staphylococcaceae</taxon>
        <taxon>Jeotgalicoccus</taxon>
    </lineage>
</organism>
<dbReference type="SUPFAM" id="SSF54593">
    <property type="entry name" value="Glyoxalase/Bleomycin resistance protein/Dihydroxybiphenyl dioxygenase"/>
    <property type="match status" value="1"/>
</dbReference>